<evidence type="ECO:0000313" key="2">
    <source>
        <dbReference type="EMBL" id="MQW39161.1"/>
    </source>
</evidence>
<evidence type="ECO:0000313" key="3">
    <source>
        <dbReference type="Proteomes" id="UP000439550"/>
    </source>
</evidence>
<protein>
    <submittedName>
        <fullName evidence="2">Uncharacterized protein</fullName>
    </submittedName>
</protein>
<evidence type="ECO:0000256" key="1">
    <source>
        <dbReference type="SAM" id="Phobius"/>
    </source>
</evidence>
<keyword evidence="1" id="KW-0812">Transmembrane</keyword>
<keyword evidence="1" id="KW-1133">Transmembrane helix</keyword>
<dbReference type="Proteomes" id="UP000439550">
    <property type="component" value="Unassembled WGS sequence"/>
</dbReference>
<reference evidence="2 3" key="1">
    <citation type="submission" date="2019-10" db="EMBL/GenBank/DDBJ databases">
        <authorList>
            <person name="Dong K."/>
        </authorList>
    </citation>
    <scope>NUCLEOTIDE SEQUENCE [LARGE SCALE GENOMIC DNA]</scope>
    <source>
        <strain evidence="2 3">DSM 28960</strain>
    </source>
</reference>
<feature type="transmembrane region" description="Helical" evidence="1">
    <location>
        <begin position="12"/>
        <end position="33"/>
    </location>
</feature>
<dbReference type="EMBL" id="WITJ01000005">
    <property type="protein sequence ID" value="MQW39161.1"/>
    <property type="molecule type" value="Genomic_DNA"/>
</dbReference>
<name>A0A7X1Z7F6_9LACT</name>
<dbReference type="RefSeq" id="WP_153495844.1">
    <property type="nucleotide sequence ID" value="NZ_CAXYUY010000002.1"/>
</dbReference>
<keyword evidence="3" id="KW-1185">Reference proteome</keyword>
<comment type="caution">
    <text evidence="2">The sequence shown here is derived from an EMBL/GenBank/DDBJ whole genome shotgun (WGS) entry which is preliminary data.</text>
</comment>
<accession>A0A7X1Z7F6</accession>
<keyword evidence="1" id="KW-0472">Membrane</keyword>
<feature type="transmembrane region" description="Helical" evidence="1">
    <location>
        <begin position="39"/>
        <end position="60"/>
    </location>
</feature>
<proteinExistence type="predicted"/>
<dbReference type="OrthoDB" id="9851508at2"/>
<gene>
    <name evidence="2" type="ORF">GHI93_04300</name>
</gene>
<dbReference type="AlphaFoldDB" id="A0A7X1Z7F6"/>
<organism evidence="2 3">
    <name type="scientific">Lactococcus hircilactis</name>
    <dbReference type="NCBI Taxonomy" id="1494462"/>
    <lineage>
        <taxon>Bacteria</taxon>
        <taxon>Bacillati</taxon>
        <taxon>Bacillota</taxon>
        <taxon>Bacilli</taxon>
        <taxon>Lactobacillales</taxon>
        <taxon>Streptococcaceae</taxon>
        <taxon>Lactococcus</taxon>
    </lineage>
</organism>
<sequence>MTGMTLEGKHLIIRGNAQGSIAMTFGLIALIIIPFLWMFSFIVALISLFVGILLLLAGFIQKLRSRKQKAFEIKNDVIYIFPDGHENMRYEIPLSRVSYLTQKHRHKSGNTEILTLILNTSADSCRWVNRDFEEILTKKEVDLEFLPVKEKFYPEFFKLLKENFQIHFVSPEKGIKAYLNGNYE</sequence>